<protein>
    <submittedName>
        <fullName evidence="2">(apollo) hypothetical protein</fullName>
    </submittedName>
</protein>
<keyword evidence="3" id="KW-1185">Reference proteome</keyword>
<proteinExistence type="predicted"/>
<feature type="region of interest" description="Disordered" evidence="1">
    <location>
        <begin position="103"/>
        <end position="123"/>
    </location>
</feature>
<dbReference type="Proteomes" id="UP000691718">
    <property type="component" value="Unassembled WGS sequence"/>
</dbReference>
<accession>A0A8S3XKF0</accession>
<gene>
    <name evidence="2" type="ORF">PAPOLLO_LOCUS18838</name>
</gene>
<evidence type="ECO:0000313" key="2">
    <source>
        <dbReference type="EMBL" id="CAG5027484.1"/>
    </source>
</evidence>
<dbReference type="AlphaFoldDB" id="A0A8S3XKF0"/>
<feature type="compositionally biased region" description="Polar residues" evidence="1">
    <location>
        <begin position="107"/>
        <end position="118"/>
    </location>
</feature>
<organism evidence="2 3">
    <name type="scientific">Parnassius apollo</name>
    <name type="common">Apollo butterfly</name>
    <name type="synonym">Papilio apollo</name>
    <dbReference type="NCBI Taxonomy" id="110799"/>
    <lineage>
        <taxon>Eukaryota</taxon>
        <taxon>Metazoa</taxon>
        <taxon>Ecdysozoa</taxon>
        <taxon>Arthropoda</taxon>
        <taxon>Hexapoda</taxon>
        <taxon>Insecta</taxon>
        <taxon>Pterygota</taxon>
        <taxon>Neoptera</taxon>
        <taxon>Endopterygota</taxon>
        <taxon>Lepidoptera</taxon>
        <taxon>Glossata</taxon>
        <taxon>Ditrysia</taxon>
        <taxon>Papilionoidea</taxon>
        <taxon>Papilionidae</taxon>
        <taxon>Parnassiinae</taxon>
        <taxon>Parnassini</taxon>
        <taxon>Parnassius</taxon>
        <taxon>Parnassius</taxon>
    </lineage>
</organism>
<name>A0A8S3XKF0_PARAO</name>
<comment type="caution">
    <text evidence="2">The sequence shown here is derived from an EMBL/GenBank/DDBJ whole genome shotgun (WGS) entry which is preliminary data.</text>
</comment>
<evidence type="ECO:0000256" key="1">
    <source>
        <dbReference type="SAM" id="MobiDB-lite"/>
    </source>
</evidence>
<reference evidence="2" key="1">
    <citation type="submission" date="2021-04" db="EMBL/GenBank/DDBJ databases">
        <authorList>
            <person name="Tunstrom K."/>
        </authorList>
    </citation>
    <scope>NUCLEOTIDE SEQUENCE</scope>
</reference>
<sequence>MTTEPRFKVSITGSKCSAWTIRVQCIKASRRSLGDKRNQRFGWTGLSNCEQIDATKQSLLRAYREGCTVLAGRNPEWAYPCPLLLGLVGQTIQSVRSIYSGARRTETQSTNWDPTTAGGQPKRRLNSREMRSLLNSTPLTHVSSLETCQNSGFYAVHHKELKIVRCSSEPTKYYLTVQPSVDVRNVDYRLTKRVNVVEESREKSGSGQFQFKDS</sequence>
<dbReference type="EMBL" id="CAJQZP010001188">
    <property type="protein sequence ID" value="CAG5027484.1"/>
    <property type="molecule type" value="Genomic_DNA"/>
</dbReference>
<evidence type="ECO:0000313" key="3">
    <source>
        <dbReference type="Proteomes" id="UP000691718"/>
    </source>
</evidence>